<evidence type="ECO:0000256" key="1">
    <source>
        <dbReference type="ARBA" id="ARBA00004196"/>
    </source>
</evidence>
<dbReference type="EMBL" id="LAQU01000040">
    <property type="protein sequence ID" value="KKB61507.1"/>
    <property type="molecule type" value="Genomic_DNA"/>
</dbReference>
<dbReference type="Proteomes" id="UP000033618">
    <property type="component" value="Unassembled WGS sequence"/>
</dbReference>
<keyword evidence="3 5" id="KW-0732">Signal</keyword>
<evidence type="ECO:0000256" key="4">
    <source>
        <dbReference type="RuleBase" id="RU003744"/>
    </source>
</evidence>
<dbReference type="InterPro" id="IPR018313">
    <property type="entry name" value="SBP_3_CS"/>
</dbReference>
<comment type="similarity">
    <text evidence="2 4">Belongs to the bacterial solute-binding protein 3 family.</text>
</comment>
<dbReference type="PANTHER" id="PTHR35936">
    <property type="entry name" value="MEMBRANE-BOUND LYTIC MUREIN TRANSGLYCOSYLASE F"/>
    <property type="match status" value="1"/>
</dbReference>
<keyword evidence="8" id="KW-1185">Reference proteome</keyword>
<dbReference type="CDD" id="cd13530">
    <property type="entry name" value="PBP2_peptides_like"/>
    <property type="match status" value="1"/>
</dbReference>
<dbReference type="SMART" id="SM00062">
    <property type="entry name" value="PBPb"/>
    <property type="match status" value="1"/>
</dbReference>
<dbReference type="SUPFAM" id="SSF53850">
    <property type="entry name" value="Periplasmic binding protein-like II"/>
    <property type="match status" value="1"/>
</dbReference>
<dbReference type="PROSITE" id="PS01039">
    <property type="entry name" value="SBP_BACTERIAL_3"/>
    <property type="match status" value="1"/>
</dbReference>
<dbReference type="Pfam" id="PF00497">
    <property type="entry name" value="SBP_bac_3"/>
    <property type="match status" value="1"/>
</dbReference>
<organism evidence="7 8">
    <name type="scientific">Robbsia andropogonis</name>
    <dbReference type="NCBI Taxonomy" id="28092"/>
    <lineage>
        <taxon>Bacteria</taxon>
        <taxon>Pseudomonadati</taxon>
        <taxon>Pseudomonadota</taxon>
        <taxon>Betaproteobacteria</taxon>
        <taxon>Burkholderiales</taxon>
        <taxon>Burkholderiaceae</taxon>
        <taxon>Robbsia</taxon>
    </lineage>
</organism>
<name>A0A0F5JW19_9BURK</name>
<evidence type="ECO:0000313" key="8">
    <source>
        <dbReference type="Proteomes" id="UP000033618"/>
    </source>
</evidence>
<gene>
    <name evidence="7" type="ORF">WM40_22885</name>
</gene>
<dbReference type="Gene3D" id="3.40.190.10">
    <property type="entry name" value="Periplasmic binding protein-like II"/>
    <property type="match status" value="2"/>
</dbReference>
<evidence type="ECO:0000313" key="7">
    <source>
        <dbReference type="EMBL" id="KKB61507.1"/>
    </source>
</evidence>
<dbReference type="AlphaFoldDB" id="A0A0F5JW19"/>
<dbReference type="GO" id="GO:0030313">
    <property type="term" value="C:cell envelope"/>
    <property type="evidence" value="ECO:0007669"/>
    <property type="project" value="UniProtKB-SubCell"/>
</dbReference>
<feature type="domain" description="Solute-binding protein family 3/N-terminal" evidence="6">
    <location>
        <begin position="41"/>
        <end position="266"/>
    </location>
</feature>
<dbReference type="InterPro" id="IPR001638">
    <property type="entry name" value="Solute-binding_3/MltF_N"/>
</dbReference>
<dbReference type="PATRIC" id="fig|28092.6.peg.5382"/>
<evidence type="ECO:0000256" key="3">
    <source>
        <dbReference type="ARBA" id="ARBA00022729"/>
    </source>
</evidence>
<evidence type="ECO:0000259" key="6">
    <source>
        <dbReference type="SMART" id="SM00062"/>
    </source>
</evidence>
<feature type="signal peptide" evidence="5">
    <location>
        <begin position="1"/>
        <end position="28"/>
    </location>
</feature>
<sequence length="274" mass="29343">MLKRTFMAAWLSAVVGLATGISPMGAHAADDYKSHLLEPGTLVVGTTGASPPATMYSDQAELAGYDIDLAKKIGKDLGLNVKFVTLGWSSMMAGIQAGRFDIVISSVGRTPDRVKSADFLMSDPYVVNGVAGAKRAGDNRIHGWKDVCGKKVGVIKGANEIKTAQAKLPAGCLSDIREYPGWSELLLDLQNGRVDVLVGNYLTPAYMINSAHRPLAMLGDSLQVATSAVVIRKEEPALQQKINALIAKYRADGSLEKLTDKWVGKSLPWSEVKD</sequence>
<dbReference type="OrthoDB" id="5363083at2"/>
<accession>A0A0F5JW19</accession>
<dbReference type="PANTHER" id="PTHR35936:SF19">
    <property type="entry name" value="AMINO-ACID-BINDING PROTEIN YXEM-RELATED"/>
    <property type="match status" value="1"/>
</dbReference>
<reference evidence="7 8" key="1">
    <citation type="submission" date="2015-03" db="EMBL/GenBank/DDBJ databases">
        <title>Draft Genome Sequence of Burkholderia andropogonis type strain ICMP2807, isolated from Sorghum bicolor.</title>
        <authorList>
            <person name="Lopes-Santos L."/>
            <person name="Castro D.B."/>
            <person name="Ottoboni L.M."/>
            <person name="Park D."/>
            <person name="Weirc B.S."/>
            <person name="Destefano S.A."/>
        </authorList>
    </citation>
    <scope>NUCLEOTIDE SEQUENCE [LARGE SCALE GENOMIC DNA]</scope>
    <source>
        <strain evidence="7 8">ICMP2807</strain>
    </source>
</reference>
<dbReference type="STRING" id="28092.WM40_22885"/>
<feature type="chain" id="PRO_5002490662" description="Solute-binding protein family 3/N-terminal domain-containing protein" evidence="5">
    <location>
        <begin position="29"/>
        <end position="274"/>
    </location>
</feature>
<comment type="subcellular location">
    <subcellularLocation>
        <location evidence="1">Cell envelope</location>
    </subcellularLocation>
</comment>
<comment type="caution">
    <text evidence="7">The sequence shown here is derived from an EMBL/GenBank/DDBJ whole genome shotgun (WGS) entry which is preliminary data.</text>
</comment>
<evidence type="ECO:0000256" key="2">
    <source>
        <dbReference type="ARBA" id="ARBA00010333"/>
    </source>
</evidence>
<dbReference type="RefSeq" id="WP_024905645.1">
    <property type="nucleotide sequence ID" value="NZ_CADFGU010000017.1"/>
</dbReference>
<proteinExistence type="inferred from homology"/>
<protein>
    <recommendedName>
        <fullName evidence="6">Solute-binding protein family 3/N-terminal domain-containing protein</fullName>
    </recommendedName>
</protein>
<evidence type="ECO:0000256" key="5">
    <source>
        <dbReference type="SAM" id="SignalP"/>
    </source>
</evidence>